<reference evidence="3 4" key="1">
    <citation type="submission" date="2018-08" db="EMBL/GenBank/DDBJ databases">
        <title>A genome reference for cultivated species of the human gut microbiota.</title>
        <authorList>
            <person name="Zou Y."/>
            <person name="Xue W."/>
            <person name="Luo G."/>
        </authorList>
    </citation>
    <scope>NUCLEOTIDE SEQUENCE [LARGE SCALE GENOMIC DNA]</scope>
    <source>
        <strain evidence="3 4">AM25-1</strain>
    </source>
</reference>
<feature type="domain" description="Lipoyl-binding" evidence="2">
    <location>
        <begin position="40"/>
        <end position="117"/>
    </location>
</feature>
<dbReference type="Proteomes" id="UP000284676">
    <property type="component" value="Unassembled WGS sequence"/>
</dbReference>
<gene>
    <name evidence="3" type="ORF">DW663_07610</name>
</gene>
<dbReference type="FunFam" id="2.40.50.100:FF:000003">
    <property type="entry name" value="Acetyl-CoA carboxylase biotin carboxyl carrier protein"/>
    <property type="match status" value="1"/>
</dbReference>
<evidence type="ECO:0000313" key="4">
    <source>
        <dbReference type="Proteomes" id="UP000284676"/>
    </source>
</evidence>
<name>A0A414PTT8_FUSMR</name>
<evidence type="ECO:0000313" key="3">
    <source>
        <dbReference type="EMBL" id="RHF71978.1"/>
    </source>
</evidence>
<evidence type="ECO:0000259" key="2">
    <source>
        <dbReference type="PROSITE" id="PS50968"/>
    </source>
</evidence>
<dbReference type="InterPro" id="IPR000089">
    <property type="entry name" value="Biotin_lipoyl"/>
</dbReference>
<dbReference type="AlphaFoldDB" id="A0A414PTT8"/>
<dbReference type="PANTHER" id="PTHR45266">
    <property type="entry name" value="OXALOACETATE DECARBOXYLASE ALPHA CHAIN"/>
    <property type="match status" value="1"/>
</dbReference>
<dbReference type="PROSITE" id="PS50968">
    <property type="entry name" value="BIOTINYL_LIPOYL"/>
    <property type="match status" value="1"/>
</dbReference>
<accession>A0A414PTT8</accession>
<dbReference type="PROSITE" id="PS00188">
    <property type="entry name" value="BIOTIN"/>
    <property type="match status" value="1"/>
</dbReference>
<dbReference type="Gene3D" id="2.40.50.100">
    <property type="match status" value="1"/>
</dbReference>
<dbReference type="PANTHER" id="PTHR45266:SF3">
    <property type="entry name" value="OXALOACETATE DECARBOXYLASE ALPHA CHAIN"/>
    <property type="match status" value="1"/>
</dbReference>
<proteinExistence type="predicted"/>
<sequence length="117" mass="12344">MKKIYKVKVNGKVYEVELEEVKAVDGKVVTESKPIQTAPASVVPLSSNGETVDAPMPGVIVDIKVKVGDTVKEGDLVAVLEAMKMETEIFSSKSGVVSAINVTKGTQVELGDAIVTL</sequence>
<evidence type="ECO:0000256" key="1">
    <source>
        <dbReference type="ARBA" id="ARBA00023267"/>
    </source>
</evidence>
<dbReference type="InterPro" id="IPR001882">
    <property type="entry name" value="Biotin_BS"/>
</dbReference>
<comment type="caution">
    <text evidence="3">The sequence shown here is derived from an EMBL/GenBank/DDBJ whole genome shotgun (WGS) entry which is preliminary data.</text>
</comment>
<protein>
    <submittedName>
        <fullName evidence="3">Biotin/lipoyl-binding protein</fullName>
    </submittedName>
</protein>
<dbReference type="RefSeq" id="WP_117709159.1">
    <property type="nucleotide sequence ID" value="NZ_CAEUHP010000001.1"/>
</dbReference>
<dbReference type="SUPFAM" id="SSF51230">
    <property type="entry name" value="Single hybrid motif"/>
    <property type="match status" value="1"/>
</dbReference>
<keyword evidence="1" id="KW-0092">Biotin</keyword>
<dbReference type="CDD" id="cd06850">
    <property type="entry name" value="biotinyl_domain"/>
    <property type="match status" value="1"/>
</dbReference>
<organism evidence="3 4">
    <name type="scientific">Fusobacterium mortiferum</name>
    <dbReference type="NCBI Taxonomy" id="850"/>
    <lineage>
        <taxon>Bacteria</taxon>
        <taxon>Fusobacteriati</taxon>
        <taxon>Fusobacteriota</taxon>
        <taxon>Fusobacteriia</taxon>
        <taxon>Fusobacteriales</taxon>
        <taxon>Fusobacteriaceae</taxon>
        <taxon>Fusobacterium</taxon>
    </lineage>
</organism>
<dbReference type="Pfam" id="PF00364">
    <property type="entry name" value="Biotin_lipoyl"/>
    <property type="match status" value="1"/>
</dbReference>
<dbReference type="InterPro" id="IPR050709">
    <property type="entry name" value="Biotin_Carboxyl_Carrier/Decarb"/>
</dbReference>
<dbReference type="InterPro" id="IPR011053">
    <property type="entry name" value="Single_hybrid_motif"/>
</dbReference>
<dbReference type="EMBL" id="QRHL01000011">
    <property type="protein sequence ID" value="RHF71978.1"/>
    <property type="molecule type" value="Genomic_DNA"/>
</dbReference>